<feature type="domain" description="TIR" evidence="6">
    <location>
        <begin position="60"/>
        <end position="223"/>
    </location>
</feature>
<keyword evidence="5" id="KW-0732">Signal</keyword>
<dbReference type="PANTHER" id="PTHR11017">
    <property type="entry name" value="LEUCINE-RICH REPEAT-CONTAINING PROTEIN"/>
    <property type="match status" value="1"/>
</dbReference>
<keyword evidence="1" id="KW-0433">Leucine-rich repeat</keyword>
<dbReference type="Pfam" id="PF00931">
    <property type="entry name" value="NB-ARC"/>
    <property type="match status" value="1"/>
</dbReference>
<dbReference type="AlphaFoldDB" id="A0AAV1AFU3"/>
<dbReference type="InterPro" id="IPR032675">
    <property type="entry name" value="LRR_dom_sf"/>
</dbReference>
<evidence type="ECO:0000256" key="2">
    <source>
        <dbReference type="ARBA" id="ARBA00022737"/>
    </source>
</evidence>
<dbReference type="InterPro" id="IPR058192">
    <property type="entry name" value="WHD_ROQ1-like"/>
</dbReference>
<dbReference type="FunFam" id="3.40.50.10140:FF:000007">
    <property type="entry name" value="Disease resistance protein (TIR-NBS-LRR class)"/>
    <property type="match status" value="1"/>
</dbReference>
<dbReference type="InterPro" id="IPR044974">
    <property type="entry name" value="Disease_R_plants"/>
</dbReference>
<evidence type="ECO:0000256" key="5">
    <source>
        <dbReference type="SAM" id="SignalP"/>
    </source>
</evidence>
<dbReference type="SUPFAM" id="SSF52540">
    <property type="entry name" value="P-loop containing nucleoside triphosphate hydrolases"/>
    <property type="match status" value="1"/>
</dbReference>
<sequence>MDKYESNRSLSLLFHYLITLLLISKPKVIVANIIPNSNNHYYSTCPVTYSPSTSTHAPQIKYDVFVSFKGSDIRKHFLSHVLEALSRKKIVVFSDKKLKTGDELSAIQRAIENSFISLVIFSQNFASSYWCLEEVLKIVECREKYGRILMPVFYQVEPSVVRHQNGSYRDAFAQHIKRYDPHKVLSWRSSLKQAANISGFDSSYFSDDAKLVEEILQSVLMKLNQVDQGKSKGLVGIEKQISPIESLLHLDSEDVRVLGIWGMPGIGKTTIAEEVFRRLRSEYESCCFMANVREESERYGTNSLKLRKKLLSTLLEEEDLKDDMINGLPSLVKKRLGRMKVLIVLDDVRDAEQLEVLVGTADWLGAGSRIIITTRDKQVLAGKVDDVYEVEPLDSVESFQLFNLHAFNKQKHLEIEYYKLSMKMVDYTKGVPLVLKALANLLCEKDKAIWESQARNLKIEQIENVHDVFRLIYTNLDYYEKIIFLDIACFFDGMKLKLDLIQLLLKDRRYSVSTKLDRLKDKALVTISQQSIVSMHDIIQETAWEIVRQESVEEPGSRSRLLDPDDIYHVLKDNKQGSEALRSMAIRLSEIKELQLSPRVFAKMSKLKFLDIYTKGSQNEGSLSLPGGLESLPNELRYLRWEYYPLESLPSKFSAENLVTLNLPYSQLKKLWHGVKDLGNLNVLILHSSTLLTELPDFSKATSLAVLDLHFCIGLTSVHPSVFSLKKLKKLDVSGCISLTSLQSNNTHVSSLSYLSLYNCTALKEFSVTSENMKELNLELTDIKELPSSIGLQTKLEKLHLGHTRIEILPKSINNLTRLRHLDLHECRELQTLPELPPSLETLDADGCVSLENVVFHSTASEQLKEKKKKVTFWNCLKLNEPSLKAIELNAQINMMNFSHHCISTRDLDRDHDHDRNQGIYVYPGSTIPEWLEYSTSTSTHDYLTIDLSSAPYFSNLGIIFGFIIPATSSEGSILKFKISDGEDEGIKVYLDRPRDGIESDHVYLMYDPRCSHYLASRVNDQSKIKIQVRAASRTPTTQYVPVRLKGFGVSLVTPSQYDKFKQQLEFGDSTVVPNSMCSMEEGSKFLGIENAKQLSYFNCMI</sequence>
<dbReference type="Pfam" id="PF07725">
    <property type="entry name" value="LRR_3"/>
    <property type="match status" value="1"/>
</dbReference>
<evidence type="ECO:0000256" key="1">
    <source>
        <dbReference type="ARBA" id="ARBA00022614"/>
    </source>
</evidence>
<dbReference type="Gene3D" id="3.80.10.10">
    <property type="entry name" value="Ribonuclease Inhibitor"/>
    <property type="match status" value="2"/>
</dbReference>
<dbReference type="Pfam" id="PF01582">
    <property type="entry name" value="TIR"/>
    <property type="match status" value="1"/>
</dbReference>
<dbReference type="PROSITE" id="PS50104">
    <property type="entry name" value="TIR"/>
    <property type="match status" value="1"/>
</dbReference>
<evidence type="ECO:0000313" key="8">
    <source>
        <dbReference type="Proteomes" id="UP001157006"/>
    </source>
</evidence>
<dbReference type="EMBL" id="OX451739">
    <property type="protein sequence ID" value="CAI8607920.1"/>
    <property type="molecule type" value="Genomic_DNA"/>
</dbReference>
<dbReference type="Gene3D" id="1.10.8.430">
    <property type="entry name" value="Helical domain of apoptotic protease-activating factors"/>
    <property type="match status" value="1"/>
</dbReference>
<dbReference type="GO" id="GO:0043531">
    <property type="term" value="F:ADP binding"/>
    <property type="evidence" value="ECO:0007669"/>
    <property type="project" value="InterPro"/>
</dbReference>
<dbReference type="InterPro" id="IPR042197">
    <property type="entry name" value="Apaf_helical"/>
</dbReference>
<dbReference type="InterPro" id="IPR000157">
    <property type="entry name" value="TIR_dom"/>
</dbReference>
<dbReference type="PRINTS" id="PR00364">
    <property type="entry name" value="DISEASERSIST"/>
</dbReference>
<dbReference type="SMART" id="SM00255">
    <property type="entry name" value="TIR"/>
    <property type="match status" value="1"/>
</dbReference>
<dbReference type="InterPro" id="IPR002182">
    <property type="entry name" value="NB-ARC"/>
</dbReference>
<gene>
    <name evidence="7" type="ORF">VFH_IV060520</name>
</gene>
<dbReference type="Gene3D" id="3.40.50.10140">
    <property type="entry name" value="Toll/interleukin-1 receptor homology (TIR) domain"/>
    <property type="match status" value="1"/>
</dbReference>
<proteinExistence type="predicted"/>
<dbReference type="GO" id="GO:0007165">
    <property type="term" value="P:signal transduction"/>
    <property type="evidence" value="ECO:0007669"/>
    <property type="project" value="InterPro"/>
</dbReference>
<feature type="chain" id="PRO_5043370593" description="TIR domain-containing protein" evidence="5">
    <location>
        <begin position="32"/>
        <end position="1102"/>
    </location>
</feature>
<keyword evidence="4" id="KW-0520">NAD</keyword>
<evidence type="ECO:0000259" key="6">
    <source>
        <dbReference type="PROSITE" id="PS50104"/>
    </source>
</evidence>
<name>A0AAV1AFU3_VICFA</name>
<dbReference type="InterPro" id="IPR011713">
    <property type="entry name" value="Leu-rich_rpt_3"/>
</dbReference>
<feature type="signal peptide" evidence="5">
    <location>
        <begin position="1"/>
        <end position="31"/>
    </location>
</feature>
<dbReference type="SUPFAM" id="SSF52200">
    <property type="entry name" value="Toll/Interleukin receptor TIR domain"/>
    <property type="match status" value="1"/>
</dbReference>
<evidence type="ECO:0000256" key="4">
    <source>
        <dbReference type="ARBA" id="ARBA00023027"/>
    </source>
</evidence>
<keyword evidence="3" id="KW-0611">Plant defense</keyword>
<protein>
    <recommendedName>
        <fullName evidence="6">TIR domain-containing protein</fullName>
    </recommendedName>
</protein>
<evidence type="ECO:0000256" key="3">
    <source>
        <dbReference type="ARBA" id="ARBA00022821"/>
    </source>
</evidence>
<keyword evidence="8" id="KW-1185">Reference proteome</keyword>
<evidence type="ECO:0000313" key="7">
    <source>
        <dbReference type="EMBL" id="CAI8607920.1"/>
    </source>
</evidence>
<dbReference type="InterPro" id="IPR035897">
    <property type="entry name" value="Toll_tir_struct_dom_sf"/>
</dbReference>
<accession>A0AAV1AFU3</accession>
<dbReference type="SUPFAM" id="SSF52058">
    <property type="entry name" value="L domain-like"/>
    <property type="match status" value="1"/>
</dbReference>
<organism evidence="7 8">
    <name type="scientific">Vicia faba</name>
    <name type="common">Broad bean</name>
    <name type="synonym">Faba vulgaris</name>
    <dbReference type="NCBI Taxonomy" id="3906"/>
    <lineage>
        <taxon>Eukaryota</taxon>
        <taxon>Viridiplantae</taxon>
        <taxon>Streptophyta</taxon>
        <taxon>Embryophyta</taxon>
        <taxon>Tracheophyta</taxon>
        <taxon>Spermatophyta</taxon>
        <taxon>Magnoliopsida</taxon>
        <taxon>eudicotyledons</taxon>
        <taxon>Gunneridae</taxon>
        <taxon>Pentapetalae</taxon>
        <taxon>rosids</taxon>
        <taxon>fabids</taxon>
        <taxon>Fabales</taxon>
        <taxon>Fabaceae</taxon>
        <taxon>Papilionoideae</taxon>
        <taxon>50 kb inversion clade</taxon>
        <taxon>NPAAA clade</taxon>
        <taxon>Hologalegina</taxon>
        <taxon>IRL clade</taxon>
        <taxon>Fabeae</taxon>
        <taxon>Vicia</taxon>
    </lineage>
</organism>
<reference evidence="7 8" key="1">
    <citation type="submission" date="2023-01" db="EMBL/GenBank/DDBJ databases">
        <authorList>
            <person name="Kreplak J."/>
        </authorList>
    </citation>
    <scope>NUCLEOTIDE SEQUENCE [LARGE SCALE GENOMIC DNA]</scope>
</reference>
<dbReference type="GO" id="GO:0006952">
    <property type="term" value="P:defense response"/>
    <property type="evidence" value="ECO:0007669"/>
    <property type="project" value="UniProtKB-KW"/>
</dbReference>
<dbReference type="Gene3D" id="3.40.50.300">
    <property type="entry name" value="P-loop containing nucleotide triphosphate hydrolases"/>
    <property type="match status" value="1"/>
</dbReference>
<dbReference type="Pfam" id="PF23282">
    <property type="entry name" value="WHD_ROQ1"/>
    <property type="match status" value="1"/>
</dbReference>
<dbReference type="PANTHER" id="PTHR11017:SF398">
    <property type="entry name" value="RESISTANCE PROTEIN (TIR-NBS-LRR CLASS), PUTATIVE-RELATED"/>
    <property type="match status" value="1"/>
</dbReference>
<dbReference type="InterPro" id="IPR027417">
    <property type="entry name" value="P-loop_NTPase"/>
</dbReference>
<dbReference type="SUPFAM" id="SSF46785">
    <property type="entry name" value="Winged helix' DNA-binding domain"/>
    <property type="match status" value="1"/>
</dbReference>
<dbReference type="InterPro" id="IPR036390">
    <property type="entry name" value="WH_DNA-bd_sf"/>
</dbReference>
<keyword evidence="2" id="KW-0677">Repeat</keyword>
<dbReference type="Proteomes" id="UP001157006">
    <property type="component" value="Chromosome 4"/>
</dbReference>